<name>A0ACA9PPF4_9GLOM</name>
<dbReference type="EMBL" id="CAJVPT010037902">
    <property type="protein sequence ID" value="CAG8718756.1"/>
    <property type="molecule type" value="Genomic_DNA"/>
</dbReference>
<dbReference type="Proteomes" id="UP000789525">
    <property type="component" value="Unassembled WGS sequence"/>
</dbReference>
<feature type="non-terminal residue" evidence="1">
    <location>
        <position position="1"/>
    </location>
</feature>
<organism evidence="1 2">
    <name type="scientific">Acaulospora colombiana</name>
    <dbReference type="NCBI Taxonomy" id="27376"/>
    <lineage>
        <taxon>Eukaryota</taxon>
        <taxon>Fungi</taxon>
        <taxon>Fungi incertae sedis</taxon>
        <taxon>Mucoromycota</taxon>
        <taxon>Glomeromycotina</taxon>
        <taxon>Glomeromycetes</taxon>
        <taxon>Diversisporales</taxon>
        <taxon>Acaulosporaceae</taxon>
        <taxon>Acaulospora</taxon>
    </lineage>
</organism>
<evidence type="ECO:0000313" key="1">
    <source>
        <dbReference type="EMBL" id="CAG8718756.1"/>
    </source>
</evidence>
<evidence type="ECO:0000313" key="2">
    <source>
        <dbReference type="Proteomes" id="UP000789525"/>
    </source>
</evidence>
<comment type="caution">
    <text evidence="1">The sequence shown here is derived from an EMBL/GenBank/DDBJ whole genome shotgun (WGS) entry which is preliminary data.</text>
</comment>
<gene>
    <name evidence="1" type="ORF">ACOLOM_LOCUS11036</name>
</gene>
<protein>
    <submittedName>
        <fullName evidence="1">15347_t:CDS:1</fullName>
    </submittedName>
</protein>
<keyword evidence="2" id="KW-1185">Reference proteome</keyword>
<accession>A0ACA9PPF4</accession>
<sequence length="235" mass="26154">LLEDHLNQRKAEEGLDADMVENSGDERGWEGWDIDSDDSSEEESENGWINVESDGEEAFDMSDSEDDSAKKAALSETVQQNDTPILTPADFALLQELRLKEAQKAVEMGGGSQSKRKLALLEAQKKATAMVVDDHDGEVITEATILGPRKKAKASYEERMASIAKGREGREKFGSYKGKKRKAALSSSTNREKSRNKPVMMVRQSSAVRAKKMAGLKDKQKRIRAHIERAKKAYH</sequence>
<reference evidence="1" key="1">
    <citation type="submission" date="2021-06" db="EMBL/GenBank/DDBJ databases">
        <authorList>
            <person name="Kallberg Y."/>
            <person name="Tangrot J."/>
            <person name="Rosling A."/>
        </authorList>
    </citation>
    <scope>NUCLEOTIDE SEQUENCE</scope>
    <source>
        <strain evidence="1">CL356</strain>
    </source>
</reference>
<proteinExistence type="predicted"/>